<dbReference type="AlphaFoldDB" id="A0AAF6AV74"/>
<feature type="compositionally biased region" description="Polar residues" evidence="1">
    <location>
        <begin position="107"/>
        <end position="118"/>
    </location>
</feature>
<evidence type="ECO:0000313" key="3">
    <source>
        <dbReference type="Proteomes" id="UP001162541"/>
    </source>
</evidence>
<name>A0AAF6AV74_MARPO</name>
<gene>
    <name evidence="2" type="ORF">Mp_1g28390</name>
</gene>
<evidence type="ECO:0000313" key="2">
    <source>
        <dbReference type="EMBL" id="BBN00345.1"/>
    </source>
</evidence>
<accession>A0AAF6AV74</accession>
<feature type="region of interest" description="Disordered" evidence="1">
    <location>
        <begin position="64"/>
        <end position="118"/>
    </location>
</feature>
<sequence length="141" mass="15732">MSRWHDQSDGYAHHQHGHRMRALGLEPGHRAGLRGRHGDGHQRPSPGQQELVPISLSICQETGRERSAHVPDMVGSLGPTWASDRDGQRARLRLRPTGPLVQEQGRAESSSESSGNVTEAITSISIRRACCWCRRRWRCGL</sequence>
<protein>
    <submittedName>
        <fullName evidence="2">Uncharacterized protein</fullName>
    </submittedName>
</protein>
<dbReference type="EMBL" id="AP019866">
    <property type="protein sequence ID" value="BBN00345.1"/>
    <property type="molecule type" value="Genomic_DNA"/>
</dbReference>
<organism evidence="2 3">
    <name type="scientific">Marchantia polymorpha subsp. ruderalis</name>
    <dbReference type="NCBI Taxonomy" id="1480154"/>
    <lineage>
        <taxon>Eukaryota</taxon>
        <taxon>Viridiplantae</taxon>
        <taxon>Streptophyta</taxon>
        <taxon>Embryophyta</taxon>
        <taxon>Marchantiophyta</taxon>
        <taxon>Marchantiopsida</taxon>
        <taxon>Marchantiidae</taxon>
        <taxon>Marchantiales</taxon>
        <taxon>Marchantiaceae</taxon>
        <taxon>Marchantia</taxon>
    </lineage>
</organism>
<evidence type="ECO:0000256" key="1">
    <source>
        <dbReference type="SAM" id="MobiDB-lite"/>
    </source>
</evidence>
<feature type="region of interest" description="Disordered" evidence="1">
    <location>
        <begin position="28"/>
        <end position="52"/>
    </location>
</feature>
<dbReference type="Proteomes" id="UP001162541">
    <property type="component" value="Chromosome 1"/>
</dbReference>
<reference evidence="3" key="1">
    <citation type="journal article" date="2020" name="Curr. Biol.">
        <title>Chromatin organization in early land plants reveals an ancestral association between H3K27me3, transposons, and constitutive heterochromatin.</title>
        <authorList>
            <person name="Montgomery S.A."/>
            <person name="Tanizawa Y."/>
            <person name="Galik B."/>
            <person name="Wang N."/>
            <person name="Ito T."/>
            <person name="Mochizuki T."/>
            <person name="Akimcheva S."/>
            <person name="Bowman J.L."/>
            <person name="Cognat V."/>
            <person name="Marechal-Drouard L."/>
            <person name="Ekker H."/>
            <person name="Hong S.F."/>
            <person name="Kohchi T."/>
            <person name="Lin S.S."/>
            <person name="Liu L.D."/>
            <person name="Nakamura Y."/>
            <person name="Valeeva L.R."/>
            <person name="Shakirov E.V."/>
            <person name="Shippen D.E."/>
            <person name="Wei W.L."/>
            <person name="Yagura M."/>
            <person name="Yamaoka S."/>
            <person name="Yamato K.T."/>
            <person name="Liu C."/>
            <person name="Berger F."/>
        </authorList>
    </citation>
    <scope>NUCLEOTIDE SEQUENCE [LARGE SCALE GENOMIC DNA]</scope>
    <source>
        <strain evidence="3">Tak-1</strain>
    </source>
</reference>
<proteinExistence type="predicted"/>